<accession>A0A173MIB0</accession>
<dbReference type="InterPro" id="IPR025347">
    <property type="entry name" value="DUF4251"/>
</dbReference>
<keyword evidence="1" id="KW-0732">Signal</keyword>
<gene>
    <name evidence="2" type="ORF">SAMN05421788_102170</name>
</gene>
<dbReference type="STRING" id="477680.SAMN05421788_102170"/>
<proteinExistence type="predicted"/>
<feature type="signal peptide" evidence="1">
    <location>
        <begin position="1"/>
        <end position="24"/>
    </location>
</feature>
<organism evidence="2 3">
    <name type="scientific">Filimonas lacunae</name>
    <dbReference type="NCBI Taxonomy" id="477680"/>
    <lineage>
        <taxon>Bacteria</taxon>
        <taxon>Pseudomonadati</taxon>
        <taxon>Bacteroidota</taxon>
        <taxon>Chitinophagia</taxon>
        <taxon>Chitinophagales</taxon>
        <taxon>Chitinophagaceae</taxon>
        <taxon>Filimonas</taxon>
    </lineage>
</organism>
<evidence type="ECO:0000313" key="3">
    <source>
        <dbReference type="Proteomes" id="UP000186917"/>
    </source>
</evidence>
<evidence type="ECO:0008006" key="4">
    <source>
        <dbReference type="Google" id="ProtNLM"/>
    </source>
</evidence>
<name>A0A173MIB0_9BACT</name>
<dbReference type="AlphaFoldDB" id="A0A173MIB0"/>
<evidence type="ECO:0000256" key="1">
    <source>
        <dbReference type="SAM" id="SignalP"/>
    </source>
</evidence>
<sequence length="170" mass="18735">MKTRLLPFMIGCLLMALPGARIIAQDSGKTSKKTASQTELAANIHSRTYLFQAQSATPMSGRVIQLTGGYEVKVKNDTVVVYLPYYGRAFQAPLDPTKGPLDFTSTQFKYTLTERKKGGWNILITPSDGGDVRQLSFTVSENGYTSLQVTSNNRQPISFYGTLGAIKKRK</sequence>
<keyword evidence="3" id="KW-1185">Reference proteome</keyword>
<protein>
    <recommendedName>
        <fullName evidence="4">DUF4251 domain-containing protein</fullName>
    </recommendedName>
</protein>
<evidence type="ECO:0000313" key="2">
    <source>
        <dbReference type="EMBL" id="SIS93249.1"/>
    </source>
</evidence>
<dbReference type="Proteomes" id="UP000186917">
    <property type="component" value="Unassembled WGS sequence"/>
</dbReference>
<dbReference type="KEGG" id="fln:FLA_3230"/>
<reference evidence="3" key="1">
    <citation type="submission" date="2017-01" db="EMBL/GenBank/DDBJ databases">
        <authorList>
            <person name="Varghese N."/>
            <person name="Submissions S."/>
        </authorList>
    </citation>
    <scope>NUCLEOTIDE SEQUENCE [LARGE SCALE GENOMIC DNA]</scope>
    <source>
        <strain evidence="3">DSM 21054</strain>
    </source>
</reference>
<dbReference type="Gene3D" id="2.40.128.410">
    <property type="match status" value="1"/>
</dbReference>
<feature type="chain" id="PRO_5030023002" description="DUF4251 domain-containing protein" evidence="1">
    <location>
        <begin position="25"/>
        <end position="170"/>
    </location>
</feature>
<dbReference type="EMBL" id="FTOR01000002">
    <property type="protein sequence ID" value="SIS93249.1"/>
    <property type="molecule type" value="Genomic_DNA"/>
</dbReference>
<dbReference type="RefSeq" id="WP_159445075.1">
    <property type="nucleotide sequence ID" value="NZ_AP017422.1"/>
</dbReference>
<dbReference type="Pfam" id="PF14059">
    <property type="entry name" value="DUF4251"/>
    <property type="match status" value="1"/>
</dbReference>